<comment type="caution">
    <text evidence="1">The sequence shown here is derived from an EMBL/GenBank/DDBJ whole genome shotgun (WGS) entry which is preliminary data.</text>
</comment>
<accession>A0A077N229</accession>
<dbReference type="Proteomes" id="UP000028511">
    <property type="component" value="Unassembled WGS sequence"/>
</dbReference>
<dbReference type="EMBL" id="CBSW010000107">
    <property type="protein sequence ID" value="CDG96166.1"/>
    <property type="molecule type" value="Genomic_DNA"/>
</dbReference>
<proteinExistence type="predicted"/>
<name>A0A077N229_XENBV</name>
<dbReference type="HOGENOM" id="CLU_1824588_0_0_6"/>
<reference evidence="1" key="1">
    <citation type="submission" date="2013-07" db="EMBL/GenBank/DDBJ databases">
        <title>Sub-species coevolution in mutualistic symbiosis.</title>
        <authorList>
            <person name="Murfin K."/>
            <person name="Klassen J."/>
            <person name="Lee M."/>
            <person name="Forst S."/>
            <person name="Stock P."/>
            <person name="Goodrich-Blair H."/>
        </authorList>
    </citation>
    <scope>NUCLEOTIDE SEQUENCE [LARGE SCALE GENOMIC DNA]</scope>
    <source>
        <strain evidence="1">Puntauvense</strain>
    </source>
</reference>
<organism evidence="1">
    <name type="scientific">Xenorhabdus bovienii str. puntauvense</name>
    <dbReference type="NCBI Taxonomy" id="1398201"/>
    <lineage>
        <taxon>Bacteria</taxon>
        <taxon>Pseudomonadati</taxon>
        <taxon>Pseudomonadota</taxon>
        <taxon>Gammaproteobacteria</taxon>
        <taxon>Enterobacterales</taxon>
        <taxon>Morganellaceae</taxon>
        <taxon>Xenorhabdus</taxon>
    </lineage>
</organism>
<gene>
    <name evidence="1" type="ORF">XBP1_1950008</name>
</gene>
<dbReference type="RefSeq" id="WP_051870592.1">
    <property type="nucleotide sequence ID" value="NZ_CAWLWN010000177.1"/>
</dbReference>
<protein>
    <submittedName>
        <fullName evidence="1">Uncharacterized protein</fullName>
    </submittedName>
</protein>
<sequence>MSIIKYFIKQKTKIPIFILIIFIPYVYSNNKIEIIDLTGLELTESNDKDIINECKKWNLSKGNVDKIFKISKEYKDYPYSTFYQTPCNINGKAQINNEVWNFYINGGGMITFENKNKIIFLGCESKKCEPFFILPFDGMNP</sequence>
<evidence type="ECO:0000313" key="1">
    <source>
        <dbReference type="EMBL" id="CDG96166.1"/>
    </source>
</evidence>
<dbReference type="AlphaFoldDB" id="A0A077N229"/>